<dbReference type="EMBL" id="QEPN01000002">
    <property type="protein sequence ID" value="RDE72977.1"/>
    <property type="molecule type" value="Genomic_DNA"/>
</dbReference>
<evidence type="ECO:0008006" key="6">
    <source>
        <dbReference type="Google" id="ProtNLM"/>
    </source>
</evidence>
<protein>
    <recommendedName>
        <fullName evidence="6">Lipoprotein</fullName>
    </recommendedName>
</protein>
<dbReference type="EMBL" id="QEQG01000002">
    <property type="protein sequence ID" value="RDF12559.1"/>
    <property type="molecule type" value="Genomic_DNA"/>
</dbReference>
<evidence type="ECO:0000313" key="4">
    <source>
        <dbReference type="Proteomes" id="UP000253872"/>
    </source>
</evidence>
<dbReference type="PROSITE" id="PS51257">
    <property type="entry name" value="PROKAR_LIPOPROTEIN"/>
    <property type="match status" value="1"/>
</dbReference>
<proteinExistence type="predicted"/>
<dbReference type="AlphaFoldDB" id="A0A369YIY4"/>
<dbReference type="Proteomes" id="UP000253950">
    <property type="component" value="Unassembled WGS sequence"/>
</dbReference>
<accession>A0A369YIY4</accession>
<evidence type="ECO:0000313" key="3">
    <source>
        <dbReference type="EMBL" id="RDF12559.1"/>
    </source>
</evidence>
<reference evidence="4 5" key="1">
    <citation type="submission" date="2018-05" db="EMBL/GenBank/DDBJ databases">
        <title>Draft Genome Sequences for a Diverse set of 7 Haemophilus Species.</title>
        <authorList>
            <person name="Nichols M."/>
            <person name="Topaz N."/>
            <person name="Wang X."/>
            <person name="Wang X."/>
            <person name="Boxrud D."/>
        </authorList>
    </citation>
    <scope>NUCLEOTIDE SEQUENCE [LARGE SCALE GENOMIC DNA]</scope>
    <source>
        <strain evidence="2 4">C2002001239</strain>
        <strain evidence="3 5">C2015005473</strain>
    </source>
</reference>
<gene>
    <name evidence="3" type="ORF">DPV84_03205</name>
    <name evidence="2" type="ORF">DPV93_02505</name>
</gene>
<evidence type="ECO:0000256" key="1">
    <source>
        <dbReference type="SAM" id="SignalP"/>
    </source>
</evidence>
<comment type="caution">
    <text evidence="2">The sequence shown here is derived from an EMBL/GenBank/DDBJ whole genome shotgun (WGS) entry which is preliminary data.</text>
</comment>
<evidence type="ECO:0000313" key="5">
    <source>
        <dbReference type="Proteomes" id="UP000253950"/>
    </source>
</evidence>
<dbReference type="STRING" id="1035839.GCA_000238795_01526"/>
<keyword evidence="5" id="KW-1185">Reference proteome</keyword>
<sequence length="109" mass="12195">MKKLALLIPFIVSGCALFGPTYTGKTTASYLLKSDTESNINLFFRAIHNCTPKQIHTQINDVKIDPKTSTVDSVDETWTVTGCNQTEIFKIKYTNDGQGGTYINMRKQN</sequence>
<evidence type="ECO:0000313" key="2">
    <source>
        <dbReference type="EMBL" id="RDE72977.1"/>
    </source>
</evidence>
<feature type="signal peptide" evidence="1">
    <location>
        <begin position="1"/>
        <end position="18"/>
    </location>
</feature>
<dbReference type="Proteomes" id="UP000253872">
    <property type="component" value="Unassembled WGS sequence"/>
</dbReference>
<name>A0A369YIY4_9PAST</name>
<dbReference type="RefSeq" id="WP_007524328.1">
    <property type="nucleotide sequence ID" value="NZ_CAURJL010000029.1"/>
</dbReference>
<organism evidence="2 4">
    <name type="scientific">Haemophilus sputorum</name>
    <dbReference type="NCBI Taxonomy" id="1078480"/>
    <lineage>
        <taxon>Bacteria</taxon>
        <taxon>Pseudomonadati</taxon>
        <taxon>Pseudomonadota</taxon>
        <taxon>Gammaproteobacteria</taxon>
        <taxon>Pasteurellales</taxon>
        <taxon>Pasteurellaceae</taxon>
        <taxon>Haemophilus</taxon>
    </lineage>
</organism>
<keyword evidence="1" id="KW-0732">Signal</keyword>
<feature type="chain" id="PRO_5017058450" description="Lipoprotein" evidence="1">
    <location>
        <begin position="19"/>
        <end position="109"/>
    </location>
</feature>